<dbReference type="Proteomes" id="UP000601789">
    <property type="component" value="Unassembled WGS sequence"/>
</dbReference>
<evidence type="ECO:0000259" key="4">
    <source>
        <dbReference type="Pfam" id="PF13649"/>
    </source>
</evidence>
<dbReference type="Gene3D" id="3.40.50.150">
    <property type="entry name" value="Vaccinia Virus protein VP39"/>
    <property type="match status" value="1"/>
</dbReference>
<dbReference type="CDD" id="cd02440">
    <property type="entry name" value="AdoMet_MTases"/>
    <property type="match status" value="1"/>
</dbReference>
<sequence>MLELANVGPKDVLYDLGSGDGRIVVAAARKSSARAIGIEVDPVRIAEAFEYAEMSQVEDLVDFVEEDIFTANFSEASAVTLYLLQSINEQLKPRLLSELRPGTRVVSHAFDMGDWRPDETRKVGSVNIYKWVVPANVDGIWKWERGGKSYRVDLEQSYQDVGGAAWINGEKAQLRRTELRGRRLKLAIREVGQARSDCFALDFANGRIRKITPIVRSSPKTT</sequence>
<comment type="caution">
    <text evidence="5">The sequence shown here is derived from an EMBL/GenBank/DDBJ whole genome shotgun (WGS) entry which is preliminary data.</text>
</comment>
<evidence type="ECO:0000313" key="6">
    <source>
        <dbReference type="Proteomes" id="UP000601789"/>
    </source>
</evidence>
<keyword evidence="2" id="KW-0808">Transferase</keyword>
<keyword evidence="3" id="KW-0949">S-adenosyl-L-methionine</keyword>
<evidence type="ECO:0000256" key="2">
    <source>
        <dbReference type="ARBA" id="ARBA00022679"/>
    </source>
</evidence>
<dbReference type="SUPFAM" id="SSF53335">
    <property type="entry name" value="S-adenosyl-L-methionine-dependent methyltransferases"/>
    <property type="match status" value="1"/>
</dbReference>
<evidence type="ECO:0000256" key="1">
    <source>
        <dbReference type="ARBA" id="ARBA00022603"/>
    </source>
</evidence>
<keyword evidence="1 5" id="KW-0489">Methyltransferase</keyword>
<dbReference type="Pfam" id="PF13649">
    <property type="entry name" value="Methyltransf_25"/>
    <property type="match status" value="1"/>
</dbReference>
<accession>A0ABS0SGX5</accession>
<reference evidence="5 6" key="1">
    <citation type="submission" date="2020-10" db="EMBL/GenBank/DDBJ databases">
        <title>Aquamicrobium zhengzhouensis sp. nov., a exopolysaccharide producing bacterium isolated from farmland soil.</title>
        <authorList>
            <person name="Wang X."/>
        </authorList>
    </citation>
    <scope>NUCLEOTIDE SEQUENCE [LARGE SCALE GENOMIC DNA]</scope>
    <source>
        <strain evidence="6">cd-1</strain>
    </source>
</reference>
<dbReference type="GO" id="GO:0008168">
    <property type="term" value="F:methyltransferase activity"/>
    <property type="evidence" value="ECO:0007669"/>
    <property type="project" value="UniProtKB-KW"/>
</dbReference>
<dbReference type="GO" id="GO:0032259">
    <property type="term" value="P:methylation"/>
    <property type="evidence" value="ECO:0007669"/>
    <property type="project" value="UniProtKB-KW"/>
</dbReference>
<dbReference type="InterPro" id="IPR026170">
    <property type="entry name" value="FAM173A/B"/>
</dbReference>
<dbReference type="PANTHER" id="PTHR13610">
    <property type="entry name" value="METHYLTRANSFERASE DOMAIN-CONTAINING PROTEIN"/>
    <property type="match status" value="1"/>
</dbReference>
<evidence type="ECO:0000313" key="5">
    <source>
        <dbReference type="EMBL" id="MBI1622565.1"/>
    </source>
</evidence>
<gene>
    <name evidence="5" type="ORF">IOD40_18055</name>
</gene>
<keyword evidence="6" id="KW-1185">Reference proteome</keyword>
<feature type="domain" description="Methyltransferase" evidence="4">
    <location>
        <begin position="15"/>
        <end position="99"/>
    </location>
</feature>
<dbReference type="InterPro" id="IPR041698">
    <property type="entry name" value="Methyltransf_25"/>
</dbReference>
<dbReference type="PANTHER" id="PTHR13610:SF11">
    <property type="entry name" value="METHYLTRANSFERASE DOMAIN-CONTAINING PROTEIN"/>
    <property type="match status" value="1"/>
</dbReference>
<proteinExistence type="predicted"/>
<evidence type="ECO:0000256" key="3">
    <source>
        <dbReference type="ARBA" id="ARBA00022691"/>
    </source>
</evidence>
<dbReference type="InterPro" id="IPR029063">
    <property type="entry name" value="SAM-dependent_MTases_sf"/>
</dbReference>
<name>A0ABS0SGX5_9HYPH</name>
<dbReference type="EMBL" id="JADGMQ010000018">
    <property type="protein sequence ID" value="MBI1622565.1"/>
    <property type="molecule type" value="Genomic_DNA"/>
</dbReference>
<protein>
    <submittedName>
        <fullName evidence="5">Class I SAM-dependent methyltransferase</fullName>
    </submittedName>
</protein>
<organism evidence="5 6">
    <name type="scientific">Aquamicrobium zhengzhouense</name>
    <dbReference type="NCBI Taxonomy" id="2781738"/>
    <lineage>
        <taxon>Bacteria</taxon>
        <taxon>Pseudomonadati</taxon>
        <taxon>Pseudomonadota</taxon>
        <taxon>Alphaproteobacteria</taxon>
        <taxon>Hyphomicrobiales</taxon>
        <taxon>Phyllobacteriaceae</taxon>
        <taxon>Aquamicrobium</taxon>
    </lineage>
</organism>